<protein>
    <recommendedName>
        <fullName evidence="2">DUF7918 domain-containing protein</fullName>
    </recommendedName>
</protein>
<dbReference type="Pfam" id="PF25534">
    <property type="entry name" value="DUF7918"/>
    <property type="match status" value="1"/>
</dbReference>
<dbReference type="PANTHER" id="PTHR36223">
    <property type="entry name" value="BETA-LACTAMASE-TYPE TRANSPEPTIDASE FOLD DOMAIN CONTAINING PROTEIN"/>
    <property type="match status" value="1"/>
</dbReference>
<name>A0A8H2X467_9AGAM</name>
<accession>A0A8H2X467</accession>
<feature type="domain" description="DUF7918" evidence="2">
    <location>
        <begin position="14"/>
        <end position="193"/>
    </location>
</feature>
<dbReference type="EMBL" id="CAJMXA010000095">
    <property type="protein sequence ID" value="CAE6415719.1"/>
    <property type="molecule type" value="Genomic_DNA"/>
</dbReference>
<dbReference type="Proteomes" id="UP000663853">
    <property type="component" value="Unassembled WGS sequence"/>
</dbReference>
<sequence length="283" mass="31964">MIDEGILVWIENTDGEIYNEYEYMEPKPGRKECWIESKQSQNFRICWRFGGTTPHSIKSYIWLDGIQVSGGLLRSYEVHHTFRMSGCAIGSRKRLPFVFGGQQLTDDESSSSNLTNLDNLNTIRIAFEYVTFIGYTMDPPTPPKSRGAIHEKIAKAAPGVSVGLGDPIPAPSRRWCKTEKVPGLDRVVFVFHYAPYEWLLAKEIVSGPRPESPEKRKSPERRTTNVPPSTPRKRKHTLQEPIVYLSDSDSDSDVVVVDEGIAETPKATRNKAGPYIFISTYSH</sequence>
<feature type="region of interest" description="Disordered" evidence="1">
    <location>
        <begin position="207"/>
        <end position="240"/>
    </location>
</feature>
<evidence type="ECO:0000313" key="3">
    <source>
        <dbReference type="EMBL" id="CAE6415719.1"/>
    </source>
</evidence>
<organism evidence="3 4">
    <name type="scientific">Rhizoctonia solani</name>
    <dbReference type="NCBI Taxonomy" id="456999"/>
    <lineage>
        <taxon>Eukaryota</taxon>
        <taxon>Fungi</taxon>
        <taxon>Dikarya</taxon>
        <taxon>Basidiomycota</taxon>
        <taxon>Agaricomycotina</taxon>
        <taxon>Agaricomycetes</taxon>
        <taxon>Cantharellales</taxon>
        <taxon>Ceratobasidiaceae</taxon>
        <taxon>Rhizoctonia</taxon>
    </lineage>
</organism>
<dbReference type="PANTHER" id="PTHR36223:SF1">
    <property type="entry name" value="TRANSCRIPTION ELONGATION FACTOR EAF N-TERMINAL DOMAIN-CONTAINING PROTEIN"/>
    <property type="match status" value="1"/>
</dbReference>
<evidence type="ECO:0000259" key="2">
    <source>
        <dbReference type="Pfam" id="PF25534"/>
    </source>
</evidence>
<evidence type="ECO:0000256" key="1">
    <source>
        <dbReference type="SAM" id="MobiDB-lite"/>
    </source>
</evidence>
<feature type="compositionally biased region" description="Basic and acidic residues" evidence="1">
    <location>
        <begin position="211"/>
        <end position="223"/>
    </location>
</feature>
<comment type="caution">
    <text evidence="3">The sequence shown here is derived from an EMBL/GenBank/DDBJ whole genome shotgun (WGS) entry which is preliminary data.</text>
</comment>
<dbReference type="InterPro" id="IPR057678">
    <property type="entry name" value="DUF7918"/>
</dbReference>
<dbReference type="AlphaFoldDB" id="A0A8H2X467"/>
<gene>
    <name evidence="3" type="ORF">RDB_LOCUS6096</name>
</gene>
<evidence type="ECO:0000313" key="4">
    <source>
        <dbReference type="Proteomes" id="UP000663853"/>
    </source>
</evidence>
<proteinExistence type="predicted"/>
<reference evidence="3" key="1">
    <citation type="submission" date="2021-01" db="EMBL/GenBank/DDBJ databases">
        <authorList>
            <person name="Kaushik A."/>
        </authorList>
    </citation>
    <scope>NUCLEOTIDE SEQUENCE</scope>
    <source>
        <strain evidence="3">AG6-10EEA</strain>
    </source>
</reference>